<protein>
    <submittedName>
        <fullName evidence="3">Unannotated protein</fullName>
    </submittedName>
</protein>
<evidence type="ECO:0000313" key="5">
    <source>
        <dbReference type="EMBL" id="CAB4999482.1"/>
    </source>
</evidence>
<evidence type="ECO:0000313" key="2">
    <source>
        <dbReference type="EMBL" id="CAB4742227.1"/>
    </source>
</evidence>
<dbReference type="CDD" id="cd06558">
    <property type="entry name" value="crotonase-like"/>
    <property type="match status" value="1"/>
</dbReference>
<gene>
    <name evidence="2" type="ORF">UFOPK2754_01251</name>
    <name evidence="3" type="ORF">UFOPK3139_02189</name>
    <name evidence="4" type="ORF">UFOPK3543_02310</name>
    <name evidence="5" type="ORF">UFOPK3967_01535</name>
</gene>
<evidence type="ECO:0000256" key="1">
    <source>
        <dbReference type="ARBA" id="ARBA00005254"/>
    </source>
</evidence>
<accession>A0A6J7APL1</accession>
<name>A0A6J7APL1_9ZZZZ</name>
<dbReference type="InterPro" id="IPR001753">
    <property type="entry name" value="Enoyl-CoA_hydra/iso"/>
</dbReference>
<dbReference type="InterPro" id="IPR029045">
    <property type="entry name" value="ClpP/crotonase-like_dom_sf"/>
</dbReference>
<dbReference type="EMBL" id="CAFBMH010000108">
    <property type="protein sequence ID" value="CAB4925021.1"/>
    <property type="molecule type" value="Genomic_DNA"/>
</dbReference>
<dbReference type="PANTHER" id="PTHR43149:SF1">
    <property type="entry name" value="DELTA(3,5)-DELTA(2,4)-DIENOYL-COA ISOMERASE, MITOCHONDRIAL"/>
    <property type="match status" value="1"/>
</dbReference>
<proteinExistence type="inferred from homology"/>
<sequence length="261" mass="28862">MPEEPVLLSYDGAVAIVTNNRPERHNAASDAFNKRLWEVFYAIHVNPDVRCVLWRGNGPSFSSGRDLKELGGPREGGISNLQHIERGHNWTQMLLTCPAPIICALNGWTIGGMFERALLCDLRIAGESVRLWLSELQHGVVPDSGGVARLFQIAGHGLASDMALTGRVMGAQEALGHGIVSRVVPDDDLEATGLEMAQQIAKLPAFTVKMFRRDLRRMATRLVQESIDEEAILQAQVYTSDDYAEFKAAKAEGREPQFRNR</sequence>
<dbReference type="Pfam" id="PF00378">
    <property type="entry name" value="ECH_1"/>
    <property type="match status" value="1"/>
</dbReference>
<comment type="similarity">
    <text evidence="1">Belongs to the enoyl-CoA hydratase/isomerase family.</text>
</comment>
<dbReference type="GO" id="GO:0016853">
    <property type="term" value="F:isomerase activity"/>
    <property type="evidence" value="ECO:0007669"/>
    <property type="project" value="InterPro"/>
</dbReference>
<dbReference type="PANTHER" id="PTHR43149">
    <property type="entry name" value="ENOYL-COA HYDRATASE"/>
    <property type="match status" value="1"/>
</dbReference>
<reference evidence="3" key="1">
    <citation type="submission" date="2020-05" db="EMBL/GenBank/DDBJ databases">
        <authorList>
            <person name="Chiriac C."/>
            <person name="Salcher M."/>
            <person name="Ghai R."/>
            <person name="Kavagutti S V."/>
        </authorList>
    </citation>
    <scope>NUCLEOTIDE SEQUENCE</scope>
</reference>
<dbReference type="AlphaFoldDB" id="A0A6J7APL1"/>
<dbReference type="Gene3D" id="3.90.226.10">
    <property type="entry name" value="2-enoyl-CoA Hydratase, Chain A, domain 1"/>
    <property type="match status" value="1"/>
</dbReference>
<dbReference type="EMBL" id="CAFBOS010000088">
    <property type="protein sequence ID" value="CAB4999482.1"/>
    <property type="molecule type" value="Genomic_DNA"/>
</dbReference>
<dbReference type="EMBL" id="CAFABA010000103">
    <property type="protein sequence ID" value="CAB4834753.1"/>
    <property type="molecule type" value="Genomic_DNA"/>
</dbReference>
<dbReference type="InterPro" id="IPR045002">
    <property type="entry name" value="Ech1-like"/>
</dbReference>
<evidence type="ECO:0000313" key="4">
    <source>
        <dbReference type="EMBL" id="CAB4925021.1"/>
    </source>
</evidence>
<evidence type="ECO:0000313" key="3">
    <source>
        <dbReference type="EMBL" id="CAB4834753.1"/>
    </source>
</evidence>
<organism evidence="3">
    <name type="scientific">freshwater metagenome</name>
    <dbReference type="NCBI Taxonomy" id="449393"/>
    <lineage>
        <taxon>unclassified sequences</taxon>
        <taxon>metagenomes</taxon>
        <taxon>ecological metagenomes</taxon>
    </lineage>
</organism>
<dbReference type="SUPFAM" id="SSF52096">
    <property type="entry name" value="ClpP/crotonase"/>
    <property type="match status" value="1"/>
</dbReference>
<dbReference type="EMBL" id="CAEZYR010000039">
    <property type="protein sequence ID" value="CAB4742227.1"/>
    <property type="molecule type" value="Genomic_DNA"/>
</dbReference>